<feature type="compositionally biased region" description="Acidic residues" evidence="1">
    <location>
        <begin position="111"/>
        <end position="134"/>
    </location>
</feature>
<feature type="region of interest" description="Disordered" evidence="1">
    <location>
        <begin position="315"/>
        <end position="335"/>
    </location>
</feature>
<evidence type="ECO:0000313" key="2">
    <source>
        <dbReference type="Proteomes" id="UP000504634"/>
    </source>
</evidence>
<evidence type="ECO:0000256" key="1">
    <source>
        <dbReference type="SAM" id="MobiDB-lite"/>
    </source>
</evidence>
<feature type="region of interest" description="Disordered" evidence="1">
    <location>
        <begin position="1"/>
        <end position="57"/>
    </location>
</feature>
<dbReference type="RefSeq" id="XP_030387440.1">
    <property type="nucleotide sequence ID" value="XM_030531580.1"/>
</dbReference>
<reference evidence="3" key="1">
    <citation type="submission" date="2025-08" db="UniProtKB">
        <authorList>
            <consortium name="RefSeq"/>
        </authorList>
    </citation>
    <scope>IDENTIFICATION</scope>
    <source>
        <strain evidence="3">11010-0011.00</strain>
        <tissue evidence="3">Whole body</tissue>
    </source>
</reference>
<accession>A0A6J2UH48</accession>
<organism evidence="2 3">
    <name type="scientific">Drosophila lebanonensis</name>
    <name type="common">Fruit fly</name>
    <name type="synonym">Scaptodrosophila lebanonensis</name>
    <dbReference type="NCBI Taxonomy" id="7225"/>
    <lineage>
        <taxon>Eukaryota</taxon>
        <taxon>Metazoa</taxon>
        <taxon>Ecdysozoa</taxon>
        <taxon>Arthropoda</taxon>
        <taxon>Hexapoda</taxon>
        <taxon>Insecta</taxon>
        <taxon>Pterygota</taxon>
        <taxon>Neoptera</taxon>
        <taxon>Endopterygota</taxon>
        <taxon>Diptera</taxon>
        <taxon>Brachycera</taxon>
        <taxon>Muscomorpha</taxon>
        <taxon>Ephydroidea</taxon>
        <taxon>Drosophilidae</taxon>
        <taxon>Scaptodrosophila</taxon>
    </lineage>
</organism>
<dbReference type="OrthoDB" id="8049529at2759"/>
<name>A0A6J2UH48_DROLE</name>
<feature type="region of interest" description="Disordered" evidence="1">
    <location>
        <begin position="109"/>
        <end position="152"/>
    </location>
</feature>
<gene>
    <name evidence="3" type="primary">LOC115634035</name>
</gene>
<protein>
    <submittedName>
        <fullName evidence="3">Cell wall protein DAN4</fullName>
    </submittedName>
</protein>
<dbReference type="GeneID" id="115634035"/>
<dbReference type="AlphaFoldDB" id="A0A6J2UH48"/>
<feature type="region of interest" description="Disordered" evidence="1">
    <location>
        <begin position="201"/>
        <end position="255"/>
    </location>
</feature>
<keyword evidence="2" id="KW-1185">Reference proteome</keyword>
<proteinExistence type="predicted"/>
<sequence length="372" mass="40449">MTPDPLPASSSEAEPLVEARAQKQAPGEDQDNPDLDGRSAYVNNQYISNDSDEQNEPLYEILQKQMEQVLASNGPDVPIYAEPIPKDDKEKHQRLQQMPNKNIYAHINVAETEDYQEVEDTETDDATGDDEDSEPNYGYAEKPEVAVEDESLGEDSYQPLHMVNAALIPAKIMSTTPAPVTATQPTASASSTIVVPVSVRQSTTLRSRPLKRRSSTTTTTPVPKTTRTRTTVSNAKATTAPATTRNPAPSNVSTSFSLVKSKPNLKPISLSHDPLPNQQKRHIVFKTISTGSQFVNSPIGDLIIKFSIGFAKPTTPVSPSEESTAGIPANGSPTTMRADNVSEALRALSSNLLKTIEQQKAKRVHKAPRKVK</sequence>
<feature type="compositionally biased region" description="Low complexity" evidence="1">
    <location>
        <begin position="215"/>
        <end position="251"/>
    </location>
</feature>
<evidence type="ECO:0000313" key="3">
    <source>
        <dbReference type="RefSeq" id="XP_030387440.1"/>
    </source>
</evidence>
<dbReference type="Proteomes" id="UP000504634">
    <property type="component" value="Unplaced"/>
</dbReference>